<evidence type="ECO:0000313" key="2">
    <source>
        <dbReference type="Proteomes" id="UP000683360"/>
    </source>
</evidence>
<organism evidence="1 2">
    <name type="scientific">Mytilus edulis</name>
    <name type="common">Blue mussel</name>
    <dbReference type="NCBI Taxonomy" id="6550"/>
    <lineage>
        <taxon>Eukaryota</taxon>
        <taxon>Metazoa</taxon>
        <taxon>Spiralia</taxon>
        <taxon>Lophotrochozoa</taxon>
        <taxon>Mollusca</taxon>
        <taxon>Bivalvia</taxon>
        <taxon>Autobranchia</taxon>
        <taxon>Pteriomorphia</taxon>
        <taxon>Mytilida</taxon>
        <taxon>Mytiloidea</taxon>
        <taxon>Mytilidae</taxon>
        <taxon>Mytilinae</taxon>
        <taxon>Mytilus</taxon>
    </lineage>
</organism>
<dbReference type="Proteomes" id="UP000683360">
    <property type="component" value="Unassembled WGS sequence"/>
</dbReference>
<protein>
    <submittedName>
        <fullName evidence="1">Uncharacterized protein</fullName>
    </submittedName>
</protein>
<accession>A0A8S3TP25</accession>
<proteinExistence type="predicted"/>
<evidence type="ECO:0000313" key="1">
    <source>
        <dbReference type="EMBL" id="CAG2232118.1"/>
    </source>
</evidence>
<keyword evidence="2" id="KW-1185">Reference proteome</keyword>
<name>A0A8S3TP25_MYTED</name>
<gene>
    <name evidence="1" type="ORF">MEDL_44871</name>
</gene>
<comment type="caution">
    <text evidence="1">The sequence shown here is derived from an EMBL/GenBank/DDBJ whole genome shotgun (WGS) entry which is preliminary data.</text>
</comment>
<dbReference type="EMBL" id="CAJPWZ010002165">
    <property type="protein sequence ID" value="CAG2232118.1"/>
    <property type="molecule type" value="Genomic_DNA"/>
</dbReference>
<dbReference type="OrthoDB" id="5988093at2759"/>
<sequence length="266" mass="30279">MQGSKLGLHQQLKTDKPLELEPIIVNIASTNKSQVLSKILGIISKSSALNYEAVNNNKIVRSGKRKDYKNYDYKIQNPVDFSKLFLSTSMAQYVGFNETCDSSALLTIIMCSDRSCIGQLADQLRTEVRNPWAHCNFDEWNAMKYLSSIQLMKQFIKHLHMPSEVQVLDDLTHWEVNGINFLQGTRLGLEVVDEVNKHIQSLAQYVLQLKDDSSSYSNQVHDSLVLISNDMSNACQRMDQTDRDVSQITIEVSSLRLQNRSDRTNC</sequence>
<dbReference type="AlphaFoldDB" id="A0A8S3TP25"/>
<reference evidence="1" key="1">
    <citation type="submission" date="2021-03" db="EMBL/GenBank/DDBJ databases">
        <authorList>
            <person name="Bekaert M."/>
        </authorList>
    </citation>
    <scope>NUCLEOTIDE SEQUENCE</scope>
</reference>